<dbReference type="GO" id="GO:0004540">
    <property type="term" value="F:RNA nuclease activity"/>
    <property type="evidence" value="ECO:0007669"/>
    <property type="project" value="TreeGrafter"/>
</dbReference>
<reference evidence="7 8" key="1">
    <citation type="submission" date="2016-04" db="EMBL/GenBank/DDBJ databases">
        <title>Complete genome sequence of Thermococcus barossii type strain SHCK-94.</title>
        <authorList>
            <person name="Oger P.M."/>
        </authorList>
    </citation>
    <scope>NUCLEOTIDE SEQUENCE [LARGE SCALE GENOMIC DNA]</scope>
    <source>
        <strain evidence="7 8">SHCK-94</strain>
    </source>
</reference>
<dbReference type="InterPro" id="IPR051749">
    <property type="entry name" value="PINc/VapC_TA_RNase"/>
</dbReference>
<dbReference type="InterPro" id="IPR002716">
    <property type="entry name" value="PIN_dom"/>
</dbReference>
<dbReference type="PANTHER" id="PTHR42740">
    <property type="entry name" value="RIBONUCLEASE VAPC3"/>
    <property type="match status" value="1"/>
</dbReference>
<dbReference type="OrthoDB" id="39762at2157"/>
<dbReference type="EMBL" id="CP015101">
    <property type="protein sequence ID" value="ASJ04867.1"/>
    <property type="molecule type" value="Genomic_DNA"/>
</dbReference>
<keyword evidence="3" id="KW-0479">Metal-binding</keyword>
<keyword evidence="8" id="KW-1185">Reference proteome</keyword>
<feature type="domain" description="PIN" evidence="6">
    <location>
        <begin position="34"/>
        <end position="94"/>
    </location>
</feature>
<dbReference type="KEGG" id="tbs:A3L01_05620"/>
<evidence type="ECO:0000259" key="6">
    <source>
        <dbReference type="Pfam" id="PF01850"/>
    </source>
</evidence>
<dbReference type="Gene3D" id="3.40.50.1010">
    <property type="entry name" value="5'-nuclease"/>
    <property type="match status" value="1"/>
</dbReference>
<dbReference type="GeneID" id="33326230"/>
<evidence type="ECO:0000313" key="8">
    <source>
        <dbReference type="Proteomes" id="UP000250272"/>
    </source>
</evidence>
<sequence>MEEALYDTNVLIEAAKSGKKLNGYTTVLNVVEFPRALELGLTVITPSLEDYLLAIKISQAMVRRGTPVPAVDAIVAAVAMNRGLRLVTEDKHFEWIRKEFEGLRLSSEKKEGAQRV</sequence>
<keyword evidence="5" id="KW-0460">Magnesium</keyword>
<organism evidence="7 8">
    <name type="scientific">Thermococcus barossii</name>
    <dbReference type="NCBI Taxonomy" id="54077"/>
    <lineage>
        <taxon>Archaea</taxon>
        <taxon>Methanobacteriati</taxon>
        <taxon>Methanobacteriota</taxon>
        <taxon>Thermococci</taxon>
        <taxon>Thermococcales</taxon>
        <taxon>Thermococcaceae</taxon>
        <taxon>Thermococcus</taxon>
    </lineage>
</organism>
<dbReference type="PANTHER" id="PTHR42740:SF1">
    <property type="entry name" value="RIBONUCLEASE VAPC3"/>
    <property type="match status" value="1"/>
</dbReference>
<dbReference type="SUPFAM" id="SSF88723">
    <property type="entry name" value="PIN domain-like"/>
    <property type="match status" value="1"/>
</dbReference>
<dbReference type="GO" id="GO:0046872">
    <property type="term" value="F:metal ion binding"/>
    <property type="evidence" value="ECO:0007669"/>
    <property type="project" value="UniProtKB-KW"/>
</dbReference>
<dbReference type="RefSeq" id="WP_088864878.1">
    <property type="nucleotide sequence ID" value="NZ_CP015101.1"/>
</dbReference>
<keyword evidence="1" id="KW-1277">Toxin-antitoxin system</keyword>
<evidence type="ECO:0000256" key="3">
    <source>
        <dbReference type="ARBA" id="ARBA00022723"/>
    </source>
</evidence>
<gene>
    <name evidence="7" type="ORF">A3L01_05620</name>
</gene>
<evidence type="ECO:0000256" key="1">
    <source>
        <dbReference type="ARBA" id="ARBA00022649"/>
    </source>
</evidence>
<dbReference type="AlphaFoldDB" id="A0A2Z2MEA4"/>
<protein>
    <submittedName>
        <fullName evidence="7">PIN domain-containing protein</fullName>
    </submittedName>
</protein>
<evidence type="ECO:0000256" key="4">
    <source>
        <dbReference type="ARBA" id="ARBA00022801"/>
    </source>
</evidence>
<proteinExistence type="predicted"/>
<keyword evidence="2" id="KW-0540">Nuclease</keyword>
<evidence type="ECO:0000313" key="7">
    <source>
        <dbReference type="EMBL" id="ASJ04867.1"/>
    </source>
</evidence>
<accession>A0A2Z2MEA4</accession>
<dbReference type="GO" id="GO:0016787">
    <property type="term" value="F:hydrolase activity"/>
    <property type="evidence" value="ECO:0007669"/>
    <property type="project" value="UniProtKB-KW"/>
</dbReference>
<dbReference type="Pfam" id="PF01850">
    <property type="entry name" value="PIN"/>
    <property type="match status" value="1"/>
</dbReference>
<dbReference type="Proteomes" id="UP000250272">
    <property type="component" value="Chromosome"/>
</dbReference>
<dbReference type="InterPro" id="IPR029060">
    <property type="entry name" value="PIN-like_dom_sf"/>
</dbReference>
<keyword evidence="4" id="KW-0378">Hydrolase</keyword>
<evidence type="ECO:0000256" key="2">
    <source>
        <dbReference type="ARBA" id="ARBA00022722"/>
    </source>
</evidence>
<name>A0A2Z2MEA4_9EURY</name>
<evidence type="ECO:0000256" key="5">
    <source>
        <dbReference type="ARBA" id="ARBA00022842"/>
    </source>
</evidence>